<organism evidence="7 8">
    <name type="scientific">Actinidia chinensis var. chinensis</name>
    <name type="common">Chinese soft-hair kiwi</name>
    <dbReference type="NCBI Taxonomy" id="1590841"/>
    <lineage>
        <taxon>Eukaryota</taxon>
        <taxon>Viridiplantae</taxon>
        <taxon>Streptophyta</taxon>
        <taxon>Embryophyta</taxon>
        <taxon>Tracheophyta</taxon>
        <taxon>Spermatophyta</taxon>
        <taxon>Magnoliopsida</taxon>
        <taxon>eudicotyledons</taxon>
        <taxon>Gunneridae</taxon>
        <taxon>Pentapetalae</taxon>
        <taxon>asterids</taxon>
        <taxon>Ericales</taxon>
        <taxon>Actinidiaceae</taxon>
        <taxon>Actinidia</taxon>
    </lineage>
</organism>
<dbReference type="InParanoid" id="A0A2R6QHX7"/>
<reference evidence="7 8" key="1">
    <citation type="submission" date="2017-07" db="EMBL/GenBank/DDBJ databases">
        <title>An improved, manually edited Actinidia chinensis var. chinensis (kiwifruit) genome highlights the challenges associated with draft genomes and gene prediction in plants.</title>
        <authorList>
            <person name="Pilkington S."/>
            <person name="Crowhurst R."/>
            <person name="Hilario E."/>
            <person name="Nardozza S."/>
            <person name="Fraser L."/>
            <person name="Peng Y."/>
            <person name="Gunaseelan K."/>
            <person name="Simpson R."/>
            <person name="Tahir J."/>
            <person name="Deroles S."/>
            <person name="Templeton K."/>
            <person name="Luo Z."/>
            <person name="Davy M."/>
            <person name="Cheng C."/>
            <person name="Mcneilage M."/>
            <person name="Scaglione D."/>
            <person name="Liu Y."/>
            <person name="Zhang Q."/>
            <person name="Datson P."/>
            <person name="De Silva N."/>
            <person name="Gardiner S."/>
            <person name="Bassett H."/>
            <person name="Chagne D."/>
            <person name="Mccallum J."/>
            <person name="Dzierzon H."/>
            <person name="Deng C."/>
            <person name="Wang Y.-Y."/>
            <person name="Barron N."/>
            <person name="Manako K."/>
            <person name="Bowen J."/>
            <person name="Foster T."/>
            <person name="Erridge Z."/>
            <person name="Tiffin H."/>
            <person name="Waite C."/>
            <person name="Davies K."/>
            <person name="Grierson E."/>
            <person name="Laing W."/>
            <person name="Kirk R."/>
            <person name="Chen X."/>
            <person name="Wood M."/>
            <person name="Montefiori M."/>
            <person name="Brummell D."/>
            <person name="Schwinn K."/>
            <person name="Catanach A."/>
            <person name="Fullerton C."/>
            <person name="Li D."/>
            <person name="Meiyalaghan S."/>
            <person name="Nieuwenhuizen N."/>
            <person name="Read N."/>
            <person name="Prakash R."/>
            <person name="Hunter D."/>
            <person name="Zhang H."/>
            <person name="Mckenzie M."/>
            <person name="Knabel M."/>
            <person name="Harris A."/>
            <person name="Allan A."/>
            <person name="Chen A."/>
            <person name="Janssen B."/>
            <person name="Plunkett B."/>
            <person name="Dwamena C."/>
            <person name="Voogd C."/>
            <person name="Leif D."/>
            <person name="Lafferty D."/>
            <person name="Souleyre E."/>
            <person name="Varkonyi-Gasic E."/>
            <person name="Gambi F."/>
            <person name="Hanley J."/>
            <person name="Yao J.-L."/>
            <person name="Cheung J."/>
            <person name="David K."/>
            <person name="Warren B."/>
            <person name="Marsh K."/>
            <person name="Snowden K."/>
            <person name="Lin-Wang K."/>
            <person name="Brian L."/>
            <person name="Martinez-Sanchez M."/>
            <person name="Wang M."/>
            <person name="Ileperuma N."/>
            <person name="Macnee N."/>
            <person name="Campin R."/>
            <person name="Mcatee P."/>
            <person name="Drummond R."/>
            <person name="Espley R."/>
            <person name="Ireland H."/>
            <person name="Wu R."/>
            <person name="Atkinson R."/>
            <person name="Karunairetnam S."/>
            <person name="Bulley S."/>
            <person name="Chunkath S."/>
            <person name="Hanley Z."/>
            <person name="Storey R."/>
            <person name="Thrimawithana A."/>
            <person name="Thomson S."/>
            <person name="David C."/>
            <person name="Testolin R."/>
        </authorList>
    </citation>
    <scope>NUCLEOTIDE SEQUENCE [LARGE SCALE GENOMIC DNA]</scope>
    <source>
        <strain evidence="8">cv. Red5</strain>
        <tissue evidence="7">Young leaf</tissue>
    </source>
</reference>
<feature type="transmembrane region" description="Helical" evidence="6">
    <location>
        <begin position="263"/>
        <end position="287"/>
    </location>
</feature>
<keyword evidence="8" id="KW-1185">Reference proteome</keyword>
<feature type="transmembrane region" description="Helical" evidence="6">
    <location>
        <begin position="43"/>
        <end position="67"/>
    </location>
</feature>
<dbReference type="OrthoDB" id="761290at2759"/>
<evidence type="ECO:0000256" key="6">
    <source>
        <dbReference type="SAM" id="Phobius"/>
    </source>
</evidence>
<evidence type="ECO:0000256" key="5">
    <source>
        <dbReference type="ARBA" id="ARBA00023136"/>
    </source>
</evidence>
<gene>
    <name evidence="7" type="ORF">CEY00_Acc18582</name>
</gene>
<comment type="subcellular location">
    <subcellularLocation>
        <location evidence="1">Membrane</location>
        <topology evidence="1">Multi-pass membrane protein</topology>
    </subcellularLocation>
</comment>
<evidence type="ECO:0000256" key="1">
    <source>
        <dbReference type="ARBA" id="ARBA00004141"/>
    </source>
</evidence>
<dbReference type="OMA" id="DWSILCY"/>
<dbReference type="InterPro" id="IPR044991">
    <property type="entry name" value="TET_plant"/>
</dbReference>
<evidence type="ECO:0000313" key="8">
    <source>
        <dbReference type="Proteomes" id="UP000241394"/>
    </source>
</evidence>
<feature type="transmembrane region" description="Helical" evidence="6">
    <location>
        <begin position="79"/>
        <end position="103"/>
    </location>
</feature>
<feature type="transmembrane region" description="Helical" evidence="6">
    <location>
        <begin position="109"/>
        <end position="133"/>
    </location>
</feature>
<comment type="caution">
    <text evidence="7">The sequence shown here is derived from an EMBL/GenBank/DDBJ whole genome shotgun (WGS) entry which is preliminary data.</text>
</comment>
<keyword evidence="5 6" id="KW-0472">Membrane</keyword>
<keyword evidence="3 6" id="KW-0812">Transmembrane</keyword>
<evidence type="ECO:0000313" key="7">
    <source>
        <dbReference type="EMBL" id="PSS08208.1"/>
    </source>
</evidence>
<proteinExistence type="inferred from homology"/>
<comment type="similarity">
    <text evidence="2">Belongs to the tetraspanin (TM4SF) family.</text>
</comment>
<dbReference type="AlphaFoldDB" id="A0A2R6QHX7"/>
<dbReference type="Pfam" id="PF00335">
    <property type="entry name" value="Tetraspanin"/>
    <property type="match status" value="1"/>
</dbReference>
<dbReference type="GO" id="GO:0016020">
    <property type="term" value="C:membrane"/>
    <property type="evidence" value="ECO:0007669"/>
    <property type="project" value="UniProtKB-SubCell"/>
</dbReference>
<keyword evidence="4 6" id="KW-1133">Transmembrane helix</keyword>
<dbReference type="Proteomes" id="UP000241394">
    <property type="component" value="Chromosome LG16"/>
</dbReference>
<dbReference type="GO" id="GO:0009734">
    <property type="term" value="P:auxin-activated signaling pathway"/>
    <property type="evidence" value="ECO:0007669"/>
    <property type="project" value="InterPro"/>
</dbReference>
<evidence type="ECO:0000256" key="4">
    <source>
        <dbReference type="ARBA" id="ARBA00022989"/>
    </source>
</evidence>
<dbReference type="Gramene" id="PSS08208">
    <property type="protein sequence ID" value="PSS08208"/>
    <property type="gene ID" value="CEY00_Acc18582"/>
</dbReference>
<evidence type="ECO:0000256" key="3">
    <source>
        <dbReference type="ARBA" id="ARBA00022692"/>
    </source>
</evidence>
<protein>
    <submittedName>
        <fullName evidence="7">Tetraspanin-15 like</fullName>
    </submittedName>
</protein>
<accession>A0A2R6QHX7</accession>
<dbReference type="FunCoup" id="A0A2R6QHX7">
    <property type="interactions" value="102"/>
</dbReference>
<dbReference type="EMBL" id="NKQK01000016">
    <property type="protein sequence ID" value="PSS08208.1"/>
    <property type="molecule type" value="Genomic_DNA"/>
</dbReference>
<dbReference type="PANTHER" id="PTHR32191">
    <property type="entry name" value="TETRASPANIN-8-RELATED"/>
    <property type="match status" value="1"/>
</dbReference>
<dbReference type="InterPro" id="IPR018499">
    <property type="entry name" value="Tetraspanin/Peripherin"/>
</dbReference>
<name>A0A2R6QHX7_ACTCC</name>
<sequence>MAENKNPAETLAVIVQENQKTNPKEEDQATGGEKAVLFQMKHLMLLLTILSFVLSLPVLFSIIWLSYMRQCDCEDLLRLPRLQVAIVVGLVVVFLVSNLVVYLRARFPVPGLLLVMVPLILMLTMGLGLVGAYKMESRTITGSPIWLKVKVDSENYWSNIKSCIYATRTCEDLESRSYTLKTHDFTRSKLSSIESGCCRPPSSCDMEYVNATFWRKEDKVVDDSTLNNANCDLWKNEETILCYNCDACKEGFLKTLQGKWWKLGTFLVVMALLLISSHLLLFVATMWERYGG</sequence>
<reference evidence="8" key="2">
    <citation type="journal article" date="2018" name="BMC Genomics">
        <title>A manually annotated Actinidia chinensis var. chinensis (kiwifruit) genome highlights the challenges associated with draft genomes and gene prediction in plants.</title>
        <authorList>
            <person name="Pilkington S.M."/>
            <person name="Crowhurst R."/>
            <person name="Hilario E."/>
            <person name="Nardozza S."/>
            <person name="Fraser L."/>
            <person name="Peng Y."/>
            <person name="Gunaseelan K."/>
            <person name="Simpson R."/>
            <person name="Tahir J."/>
            <person name="Deroles S.C."/>
            <person name="Templeton K."/>
            <person name="Luo Z."/>
            <person name="Davy M."/>
            <person name="Cheng C."/>
            <person name="McNeilage M."/>
            <person name="Scaglione D."/>
            <person name="Liu Y."/>
            <person name="Zhang Q."/>
            <person name="Datson P."/>
            <person name="De Silva N."/>
            <person name="Gardiner S.E."/>
            <person name="Bassett H."/>
            <person name="Chagne D."/>
            <person name="McCallum J."/>
            <person name="Dzierzon H."/>
            <person name="Deng C."/>
            <person name="Wang Y.Y."/>
            <person name="Barron L."/>
            <person name="Manako K."/>
            <person name="Bowen J."/>
            <person name="Foster T.M."/>
            <person name="Erridge Z.A."/>
            <person name="Tiffin H."/>
            <person name="Waite C.N."/>
            <person name="Davies K.M."/>
            <person name="Grierson E.P."/>
            <person name="Laing W.A."/>
            <person name="Kirk R."/>
            <person name="Chen X."/>
            <person name="Wood M."/>
            <person name="Montefiori M."/>
            <person name="Brummell D.A."/>
            <person name="Schwinn K.E."/>
            <person name="Catanach A."/>
            <person name="Fullerton C."/>
            <person name="Li D."/>
            <person name="Meiyalaghan S."/>
            <person name="Nieuwenhuizen N."/>
            <person name="Read N."/>
            <person name="Prakash R."/>
            <person name="Hunter D."/>
            <person name="Zhang H."/>
            <person name="McKenzie M."/>
            <person name="Knabel M."/>
            <person name="Harris A."/>
            <person name="Allan A.C."/>
            <person name="Gleave A."/>
            <person name="Chen A."/>
            <person name="Janssen B.J."/>
            <person name="Plunkett B."/>
            <person name="Ampomah-Dwamena C."/>
            <person name="Voogd C."/>
            <person name="Leif D."/>
            <person name="Lafferty D."/>
            <person name="Souleyre E.J.F."/>
            <person name="Varkonyi-Gasic E."/>
            <person name="Gambi F."/>
            <person name="Hanley J."/>
            <person name="Yao J.L."/>
            <person name="Cheung J."/>
            <person name="David K.M."/>
            <person name="Warren B."/>
            <person name="Marsh K."/>
            <person name="Snowden K.C."/>
            <person name="Lin-Wang K."/>
            <person name="Brian L."/>
            <person name="Martinez-Sanchez M."/>
            <person name="Wang M."/>
            <person name="Ileperuma N."/>
            <person name="Macnee N."/>
            <person name="Campin R."/>
            <person name="McAtee P."/>
            <person name="Drummond R.S.M."/>
            <person name="Espley R.V."/>
            <person name="Ireland H.S."/>
            <person name="Wu R."/>
            <person name="Atkinson R.G."/>
            <person name="Karunairetnam S."/>
            <person name="Bulley S."/>
            <person name="Chunkath S."/>
            <person name="Hanley Z."/>
            <person name="Storey R."/>
            <person name="Thrimawithana A.H."/>
            <person name="Thomson S."/>
            <person name="David C."/>
            <person name="Testolin R."/>
            <person name="Huang H."/>
            <person name="Hellens R.P."/>
            <person name="Schaffer R.J."/>
        </authorList>
    </citation>
    <scope>NUCLEOTIDE SEQUENCE [LARGE SCALE GENOMIC DNA]</scope>
    <source>
        <strain evidence="8">cv. Red5</strain>
    </source>
</reference>
<evidence type="ECO:0000256" key="2">
    <source>
        <dbReference type="ARBA" id="ARBA00006840"/>
    </source>
</evidence>